<keyword evidence="4" id="KW-0238">DNA-binding</keyword>
<protein>
    <submittedName>
        <fullName evidence="8">RNA polymerase sigma factor SigM</fullName>
    </submittedName>
</protein>
<dbReference type="Gene3D" id="1.10.1740.10">
    <property type="match status" value="1"/>
</dbReference>
<dbReference type="Pfam" id="PF04542">
    <property type="entry name" value="Sigma70_r2"/>
    <property type="match status" value="1"/>
</dbReference>
<accession>A0A517NEH1</accession>
<dbReference type="SUPFAM" id="SSF88659">
    <property type="entry name" value="Sigma3 and sigma4 domains of RNA polymerase sigma factors"/>
    <property type="match status" value="1"/>
</dbReference>
<evidence type="ECO:0000256" key="4">
    <source>
        <dbReference type="ARBA" id="ARBA00023125"/>
    </source>
</evidence>
<dbReference type="PANTHER" id="PTHR43133">
    <property type="entry name" value="RNA POLYMERASE ECF-TYPE SIGMA FACTO"/>
    <property type="match status" value="1"/>
</dbReference>
<dbReference type="RefSeq" id="WP_246145901.1">
    <property type="nucleotide sequence ID" value="NZ_CP036525.1"/>
</dbReference>
<dbReference type="GO" id="GO:0006352">
    <property type="term" value="P:DNA-templated transcription initiation"/>
    <property type="evidence" value="ECO:0007669"/>
    <property type="project" value="InterPro"/>
</dbReference>
<dbReference type="GO" id="GO:0016987">
    <property type="term" value="F:sigma factor activity"/>
    <property type="evidence" value="ECO:0007669"/>
    <property type="project" value="UniProtKB-KW"/>
</dbReference>
<keyword evidence="2" id="KW-0805">Transcription regulation</keyword>
<evidence type="ECO:0000313" key="8">
    <source>
        <dbReference type="EMBL" id="QDT05534.1"/>
    </source>
</evidence>
<feature type="domain" description="RNA polymerase sigma factor 70 region 4 type 2" evidence="7">
    <location>
        <begin position="136"/>
        <end position="186"/>
    </location>
</feature>
<dbReference type="InterPro" id="IPR014289">
    <property type="entry name" value="RNA_pol_sigma-24-rel"/>
</dbReference>
<dbReference type="GO" id="GO:0003677">
    <property type="term" value="F:DNA binding"/>
    <property type="evidence" value="ECO:0007669"/>
    <property type="project" value="UniProtKB-KW"/>
</dbReference>
<name>A0A517NEH1_9BACT</name>
<feature type="domain" description="RNA polymerase sigma-70 region 2" evidence="6">
    <location>
        <begin position="19"/>
        <end position="85"/>
    </location>
</feature>
<reference evidence="8 9" key="1">
    <citation type="submission" date="2019-02" db="EMBL/GenBank/DDBJ databases">
        <title>Deep-cultivation of Planctomycetes and their phenomic and genomic characterization uncovers novel biology.</title>
        <authorList>
            <person name="Wiegand S."/>
            <person name="Jogler M."/>
            <person name="Boedeker C."/>
            <person name="Pinto D."/>
            <person name="Vollmers J."/>
            <person name="Rivas-Marin E."/>
            <person name="Kohn T."/>
            <person name="Peeters S.H."/>
            <person name="Heuer A."/>
            <person name="Rast P."/>
            <person name="Oberbeckmann S."/>
            <person name="Bunk B."/>
            <person name="Jeske O."/>
            <person name="Meyerdierks A."/>
            <person name="Storesund J.E."/>
            <person name="Kallscheuer N."/>
            <person name="Luecker S."/>
            <person name="Lage O.M."/>
            <person name="Pohl T."/>
            <person name="Merkel B.J."/>
            <person name="Hornburger P."/>
            <person name="Mueller R.-W."/>
            <person name="Bruemmer F."/>
            <person name="Labrenz M."/>
            <person name="Spormann A.M."/>
            <person name="Op den Camp H."/>
            <person name="Overmann J."/>
            <person name="Amann R."/>
            <person name="Jetten M.S.M."/>
            <person name="Mascher T."/>
            <person name="Medema M.H."/>
            <person name="Devos D.P."/>
            <person name="Kaster A.-K."/>
            <person name="Ovreas L."/>
            <person name="Rohde M."/>
            <person name="Galperin M.Y."/>
            <person name="Jogler C."/>
        </authorList>
    </citation>
    <scope>NUCLEOTIDE SEQUENCE [LARGE SCALE GENOMIC DNA]</scope>
    <source>
        <strain evidence="8 9">K22_7</strain>
    </source>
</reference>
<gene>
    <name evidence="8" type="primary">sigM_2</name>
    <name evidence="8" type="ORF">K227x_39340</name>
</gene>
<dbReference type="InterPro" id="IPR013324">
    <property type="entry name" value="RNA_pol_sigma_r3/r4-like"/>
</dbReference>
<evidence type="ECO:0000259" key="6">
    <source>
        <dbReference type="Pfam" id="PF04542"/>
    </source>
</evidence>
<dbReference type="AlphaFoldDB" id="A0A517NEH1"/>
<organism evidence="8 9">
    <name type="scientific">Rubripirellula lacrimiformis</name>
    <dbReference type="NCBI Taxonomy" id="1930273"/>
    <lineage>
        <taxon>Bacteria</taxon>
        <taxon>Pseudomonadati</taxon>
        <taxon>Planctomycetota</taxon>
        <taxon>Planctomycetia</taxon>
        <taxon>Pirellulales</taxon>
        <taxon>Pirellulaceae</taxon>
        <taxon>Rubripirellula</taxon>
    </lineage>
</organism>
<evidence type="ECO:0000259" key="7">
    <source>
        <dbReference type="Pfam" id="PF08281"/>
    </source>
</evidence>
<dbReference type="SUPFAM" id="SSF88946">
    <property type="entry name" value="Sigma2 domain of RNA polymerase sigma factors"/>
    <property type="match status" value="1"/>
</dbReference>
<evidence type="ECO:0000256" key="3">
    <source>
        <dbReference type="ARBA" id="ARBA00023082"/>
    </source>
</evidence>
<keyword evidence="9" id="KW-1185">Reference proteome</keyword>
<sequence length="200" mass="23246">MNQMVTTDPESPADTALWVDRYGDALYRYALSRLRDSESAEEVVQQTFLAGLEHRSQYSGTGSLQGWLMGILKRKVVDFVRQRDRYTLSDDLGDIEENREPLGTFFDRKGNWSQNVRETLLEPLDSVDKEEFWPIFQKCMGTLPKRQSSAFLLREMEGCESAKICKELGISSSNLWVLLHRARLRLANCIKFRWLQEQDE</sequence>
<evidence type="ECO:0000256" key="2">
    <source>
        <dbReference type="ARBA" id="ARBA00023015"/>
    </source>
</evidence>
<dbReference type="Gene3D" id="1.10.10.10">
    <property type="entry name" value="Winged helix-like DNA-binding domain superfamily/Winged helix DNA-binding domain"/>
    <property type="match status" value="1"/>
</dbReference>
<evidence type="ECO:0000256" key="5">
    <source>
        <dbReference type="ARBA" id="ARBA00023163"/>
    </source>
</evidence>
<dbReference type="KEGG" id="rlc:K227x_39340"/>
<dbReference type="InterPro" id="IPR013249">
    <property type="entry name" value="RNA_pol_sigma70_r4_t2"/>
</dbReference>
<dbReference type="InterPro" id="IPR036388">
    <property type="entry name" value="WH-like_DNA-bd_sf"/>
</dbReference>
<dbReference type="Proteomes" id="UP000318538">
    <property type="component" value="Chromosome"/>
</dbReference>
<dbReference type="EMBL" id="CP036525">
    <property type="protein sequence ID" value="QDT05534.1"/>
    <property type="molecule type" value="Genomic_DNA"/>
</dbReference>
<dbReference type="InterPro" id="IPR039425">
    <property type="entry name" value="RNA_pol_sigma-70-like"/>
</dbReference>
<evidence type="ECO:0000313" key="9">
    <source>
        <dbReference type="Proteomes" id="UP000318538"/>
    </source>
</evidence>
<proteinExistence type="inferred from homology"/>
<dbReference type="InterPro" id="IPR007627">
    <property type="entry name" value="RNA_pol_sigma70_r2"/>
</dbReference>
<keyword evidence="3" id="KW-0731">Sigma factor</keyword>
<dbReference type="Pfam" id="PF08281">
    <property type="entry name" value="Sigma70_r4_2"/>
    <property type="match status" value="1"/>
</dbReference>
<dbReference type="PANTHER" id="PTHR43133:SF8">
    <property type="entry name" value="RNA POLYMERASE SIGMA FACTOR HI_1459-RELATED"/>
    <property type="match status" value="1"/>
</dbReference>
<dbReference type="InterPro" id="IPR013325">
    <property type="entry name" value="RNA_pol_sigma_r2"/>
</dbReference>
<evidence type="ECO:0000256" key="1">
    <source>
        <dbReference type="ARBA" id="ARBA00010641"/>
    </source>
</evidence>
<dbReference type="NCBIfam" id="TIGR02937">
    <property type="entry name" value="sigma70-ECF"/>
    <property type="match status" value="1"/>
</dbReference>
<dbReference type="InterPro" id="IPR014284">
    <property type="entry name" value="RNA_pol_sigma-70_dom"/>
</dbReference>
<keyword evidence="5" id="KW-0804">Transcription</keyword>
<dbReference type="NCBIfam" id="TIGR02943">
    <property type="entry name" value="Sig70_famx1"/>
    <property type="match status" value="1"/>
</dbReference>
<comment type="similarity">
    <text evidence="1">Belongs to the sigma-70 factor family. ECF subfamily.</text>
</comment>